<evidence type="ECO:0000313" key="3">
    <source>
        <dbReference type="Proteomes" id="UP000249056"/>
    </source>
</evidence>
<name>A0A395II81_9HELO</name>
<feature type="region of interest" description="Disordered" evidence="1">
    <location>
        <begin position="67"/>
        <end position="98"/>
    </location>
</feature>
<organism evidence="2 3">
    <name type="scientific">Monilinia fructigena</name>
    <dbReference type="NCBI Taxonomy" id="38457"/>
    <lineage>
        <taxon>Eukaryota</taxon>
        <taxon>Fungi</taxon>
        <taxon>Dikarya</taxon>
        <taxon>Ascomycota</taxon>
        <taxon>Pezizomycotina</taxon>
        <taxon>Leotiomycetes</taxon>
        <taxon>Helotiales</taxon>
        <taxon>Sclerotiniaceae</taxon>
        <taxon>Monilinia</taxon>
    </lineage>
</organism>
<keyword evidence="3" id="KW-1185">Reference proteome</keyword>
<dbReference type="AlphaFoldDB" id="A0A395II81"/>
<reference evidence="2 3" key="1">
    <citation type="submission" date="2018-06" db="EMBL/GenBank/DDBJ databases">
        <title>Genome Sequence of the Brown Rot Fungal Pathogen Monilinia fructigena.</title>
        <authorList>
            <person name="Landi L."/>
            <person name="De Miccolis Angelini R.M."/>
            <person name="Pollastro S."/>
            <person name="Abate D."/>
            <person name="Faretra F."/>
            <person name="Romanazzi G."/>
        </authorList>
    </citation>
    <scope>NUCLEOTIDE SEQUENCE [LARGE SCALE GENOMIC DNA]</scope>
    <source>
        <strain evidence="2 3">Mfrg269</strain>
    </source>
</reference>
<comment type="caution">
    <text evidence="2">The sequence shown here is derived from an EMBL/GenBank/DDBJ whole genome shotgun (WGS) entry which is preliminary data.</text>
</comment>
<dbReference type="Proteomes" id="UP000249056">
    <property type="component" value="Unassembled WGS sequence"/>
</dbReference>
<sequence length="98" mass="10496">MSVISRADSAEDMSNIAAPTFSPLRQGIVIKEIPHLSESPHNPPSPPITLVQALNMSPATADIPRVHDYQLEQGNRLPPTPNITPTTPMASNGFDSKA</sequence>
<evidence type="ECO:0000256" key="1">
    <source>
        <dbReference type="SAM" id="MobiDB-lite"/>
    </source>
</evidence>
<dbReference type="OrthoDB" id="10254377at2759"/>
<dbReference type="EMBL" id="QKRW01000046">
    <property type="protein sequence ID" value="RAL59940.1"/>
    <property type="molecule type" value="Genomic_DNA"/>
</dbReference>
<accession>A0A395II81</accession>
<evidence type="ECO:0000313" key="2">
    <source>
        <dbReference type="EMBL" id="RAL59940.1"/>
    </source>
</evidence>
<gene>
    <name evidence="2" type="ORF">DID88_000566</name>
</gene>
<proteinExistence type="predicted"/>
<feature type="compositionally biased region" description="Polar residues" evidence="1">
    <location>
        <begin position="89"/>
        <end position="98"/>
    </location>
</feature>
<protein>
    <submittedName>
        <fullName evidence="2">Uncharacterized protein</fullName>
    </submittedName>
</protein>